<accession>A0A8A4TLT6</accession>
<dbReference type="InterPro" id="IPR013389">
    <property type="entry name" value="CRISPR-assoc_prot_Cas8b"/>
</dbReference>
<dbReference type="AlphaFoldDB" id="A0A8A4TLT6"/>
<dbReference type="RefSeq" id="WP_237381086.1">
    <property type="nucleotide sequence ID" value="NZ_CP071793.1"/>
</dbReference>
<evidence type="ECO:0008006" key="4">
    <source>
        <dbReference type="Google" id="ProtNLM"/>
    </source>
</evidence>
<organism evidence="2 3">
    <name type="scientific">Sulfidibacter corallicola</name>
    <dbReference type="NCBI Taxonomy" id="2818388"/>
    <lineage>
        <taxon>Bacteria</taxon>
        <taxon>Pseudomonadati</taxon>
        <taxon>Acidobacteriota</taxon>
        <taxon>Holophagae</taxon>
        <taxon>Acanthopleuribacterales</taxon>
        <taxon>Acanthopleuribacteraceae</taxon>
        <taxon>Sulfidibacter</taxon>
    </lineage>
</organism>
<dbReference type="Proteomes" id="UP000663929">
    <property type="component" value="Chromosome"/>
</dbReference>
<dbReference type="Pfam" id="PF09484">
    <property type="entry name" value="Cas_TM1802"/>
    <property type="match status" value="1"/>
</dbReference>
<gene>
    <name evidence="2" type="ORF">J3U87_00640</name>
</gene>
<protein>
    <recommendedName>
        <fullName evidence="4">CRISPR-associated protein Csh1</fullName>
    </recommendedName>
</protein>
<keyword evidence="3" id="KW-1185">Reference proteome</keyword>
<proteinExistence type="predicted"/>
<reference evidence="2" key="1">
    <citation type="submission" date="2021-03" db="EMBL/GenBank/DDBJ databases">
        <title>Acanthopleuribacteraceae sp. M133.</title>
        <authorList>
            <person name="Wang G."/>
        </authorList>
    </citation>
    <scope>NUCLEOTIDE SEQUENCE</scope>
    <source>
        <strain evidence="2">M133</strain>
    </source>
</reference>
<dbReference type="KEGG" id="scor:J3U87_00640"/>
<feature type="region of interest" description="Disordered" evidence="1">
    <location>
        <begin position="594"/>
        <end position="616"/>
    </location>
</feature>
<evidence type="ECO:0000313" key="3">
    <source>
        <dbReference type="Proteomes" id="UP000663929"/>
    </source>
</evidence>
<sequence length="616" mass="70414">MLEELYYLGTLAGSEARDVETPNPLNIHRGYTGTHLRLLHFDQDPHTGTWRFVRVSAAEIDPDTTLDRVLFRPPKANATADFPAIDVYKKDLWVEGAVNFAKSKVGGKFHRVLAKFPALAGIAELLNHDPDLHDQLAEACRDLDRFLLAFHLNGQDLARSEFMQEAIARLRADPFAEYHSHKGKRHVGRDQVCALRGARAAEVWGYASVFNCYSAKTEFGSISGGFDLSQAWKNFPVSKAALETMLAGKSLLRKHFHFRMCGYDYFLLPRFLGLRERETAEEMVALLQDFGRRSVGAVGRANGDLATDLLALLAEERAGACYTLVFFREDKAKFEIMASVDDIFPHYNRRLLEAIDRVARRPSYRDLPGKDKTLQDLRFSFRIVKDIFPENKREGKHRSGFLNTVRALLMEEPLDERFLLTYIVALLRRRHFANQGLLWPATRCLALLELSLELGLLANRQTYHRKDVTMDSRYQAFFDTHGSFFDGSAARKAVFLQGTYCQKLLDIQNWRLKNRPFFTRLNGLKLDPRRLRMLWPEMKAKLTFYGYDRAYQPLEHAVAEMVLAAGDELNRMKPEECAYLFTLGMALHLRVHPKPEKADDTETSTENANEPQGAKA</sequence>
<name>A0A8A4TLT6_SULCO</name>
<evidence type="ECO:0000256" key="1">
    <source>
        <dbReference type="SAM" id="MobiDB-lite"/>
    </source>
</evidence>
<evidence type="ECO:0000313" key="2">
    <source>
        <dbReference type="EMBL" id="QTD50949.1"/>
    </source>
</evidence>
<dbReference type="EMBL" id="CP071793">
    <property type="protein sequence ID" value="QTD50949.1"/>
    <property type="molecule type" value="Genomic_DNA"/>
</dbReference>